<dbReference type="RefSeq" id="WP_204204121.1">
    <property type="nucleotide sequence ID" value="NZ_JAFELM010000035.1"/>
</dbReference>
<dbReference type="EMBL" id="JAFELM010000035">
    <property type="protein sequence ID" value="MBM6618772.1"/>
    <property type="molecule type" value="Genomic_DNA"/>
</dbReference>
<keyword evidence="1" id="KW-0472">Membrane</keyword>
<keyword evidence="1" id="KW-0812">Transmembrane</keyword>
<proteinExistence type="predicted"/>
<evidence type="ECO:0008006" key="4">
    <source>
        <dbReference type="Google" id="ProtNLM"/>
    </source>
</evidence>
<accession>A0ABS2DJU2</accession>
<keyword evidence="3" id="KW-1185">Reference proteome</keyword>
<evidence type="ECO:0000313" key="2">
    <source>
        <dbReference type="EMBL" id="MBM6618772.1"/>
    </source>
</evidence>
<comment type="caution">
    <text evidence="2">The sequence shown here is derived from an EMBL/GenBank/DDBJ whole genome shotgun (WGS) entry which is preliminary data.</text>
</comment>
<dbReference type="Proteomes" id="UP001518925">
    <property type="component" value="Unassembled WGS sequence"/>
</dbReference>
<keyword evidence="1" id="KW-1133">Transmembrane helix</keyword>
<evidence type="ECO:0000313" key="3">
    <source>
        <dbReference type="Proteomes" id="UP001518925"/>
    </source>
</evidence>
<organism evidence="2 3">
    <name type="scientific">Bacillus suaedaesalsae</name>
    <dbReference type="NCBI Taxonomy" id="2810349"/>
    <lineage>
        <taxon>Bacteria</taxon>
        <taxon>Bacillati</taxon>
        <taxon>Bacillota</taxon>
        <taxon>Bacilli</taxon>
        <taxon>Bacillales</taxon>
        <taxon>Bacillaceae</taxon>
        <taxon>Bacillus</taxon>
    </lineage>
</organism>
<reference evidence="2 3" key="1">
    <citation type="submission" date="2021-02" db="EMBL/GenBank/DDBJ databases">
        <title>Bacillus sp. RD4P76, an endophyte from a halophyte.</title>
        <authorList>
            <person name="Sun J.-Q."/>
        </authorList>
    </citation>
    <scope>NUCLEOTIDE SEQUENCE [LARGE SCALE GENOMIC DNA]</scope>
    <source>
        <strain evidence="2 3">RD4P76</strain>
    </source>
</reference>
<evidence type="ECO:0000256" key="1">
    <source>
        <dbReference type="SAM" id="Phobius"/>
    </source>
</evidence>
<sequence>MVTKTNKVIFSFITLLFLFIFFIYTFPIFTETYGNDTESIKKVITSIEGYESDSIEILDIKDMNDNRIVGFLIDNHPAYIQFYKNKKGNYKWYHIQKSENQSFVPYLITMIGEGSPSVLFIIVTTKENEISKLELGVNNHIIEQDFILRENAVSWIELPQSDSNEFSYTWKYFDENGIEIK</sequence>
<gene>
    <name evidence="2" type="ORF">JR050_13970</name>
</gene>
<name>A0ABS2DJU2_9BACI</name>
<feature type="transmembrane region" description="Helical" evidence="1">
    <location>
        <begin position="9"/>
        <end position="29"/>
    </location>
</feature>
<feature type="transmembrane region" description="Helical" evidence="1">
    <location>
        <begin position="103"/>
        <end position="123"/>
    </location>
</feature>
<protein>
    <recommendedName>
        <fullName evidence="4">DUF4825 domain-containing protein</fullName>
    </recommendedName>
</protein>